<name>K7L3K6_SOYBN</name>
<evidence type="ECO:0000313" key="2">
    <source>
        <dbReference type="EMBL" id="KRH50749.1"/>
    </source>
</evidence>
<protein>
    <submittedName>
        <fullName evidence="2 3">Uncharacterized protein</fullName>
    </submittedName>
</protein>
<dbReference type="InParanoid" id="K7L3K6"/>
<proteinExistence type="predicted"/>
<dbReference type="EMBL" id="CM000840">
    <property type="protein sequence ID" value="KRH50749.1"/>
    <property type="molecule type" value="Genomic_DNA"/>
</dbReference>
<reference evidence="3" key="2">
    <citation type="submission" date="2018-02" db="UniProtKB">
        <authorList>
            <consortium name="EnsemblPlants"/>
        </authorList>
    </citation>
    <scope>IDENTIFICATION</scope>
    <source>
        <strain evidence="3">Williams 82</strain>
    </source>
</reference>
<accession>K7L3K6</accession>
<dbReference type="Gramene" id="KRH50749">
    <property type="protein sequence ID" value="KRH50749"/>
    <property type="gene ID" value="GLYMA_07G241100"/>
</dbReference>
<dbReference type="OMA" id="RASYPQW"/>
<evidence type="ECO:0000256" key="1">
    <source>
        <dbReference type="SAM" id="MobiDB-lite"/>
    </source>
</evidence>
<feature type="region of interest" description="Disordered" evidence="1">
    <location>
        <begin position="1"/>
        <end position="46"/>
    </location>
</feature>
<dbReference type="PaxDb" id="3847-GLYMA07G37005.1"/>
<evidence type="ECO:0000313" key="3">
    <source>
        <dbReference type="EnsemblPlants" id="KRH50749"/>
    </source>
</evidence>
<dbReference type="EnsemblPlants" id="KRH50749">
    <property type="protein sequence ID" value="KRH50749"/>
    <property type="gene ID" value="GLYMA_07G241100"/>
</dbReference>
<organism evidence="3">
    <name type="scientific">Glycine max</name>
    <name type="common">Soybean</name>
    <name type="synonym">Glycine hispida</name>
    <dbReference type="NCBI Taxonomy" id="3847"/>
    <lineage>
        <taxon>Eukaryota</taxon>
        <taxon>Viridiplantae</taxon>
        <taxon>Streptophyta</taxon>
        <taxon>Embryophyta</taxon>
        <taxon>Tracheophyta</taxon>
        <taxon>Spermatophyta</taxon>
        <taxon>Magnoliopsida</taxon>
        <taxon>eudicotyledons</taxon>
        <taxon>Gunneridae</taxon>
        <taxon>Pentapetalae</taxon>
        <taxon>rosids</taxon>
        <taxon>fabids</taxon>
        <taxon>Fabales</taxon>
        <taxon>Fabaceae</taxon>
        <taxon>Papilionoideae</taxon>
        <taxon>50 kb inversion clade</taxon>
        <taxon>NPAAA clade</taxon>
        <taxon>indigoferoid/millettioid clade</taxon>
        <taxon>Phaseoleae</taxon>
        <taxon>Glycine</taxon>
        <taxon>Glycine subgen. Soja</taxon>
    </lineage>
</organism>
<dbReference type="Proteomes" id="UP000008827">
    <property type="component" value="Chromosome 7"/>
</dbReference>
<gene>
    <name evidence="2" type="ORF">GLYMA_07G241100</name>
</gene>
<dbReference type="AlphaFoldDB" id="K7L3K6"/>
<dbReference type="HOGENOM" id="CLU_2834983_0_0_1"/>
<keyword evidence="4" id="KW-1185">Reference proteome</keyword>
<feature type="compositionally biased region" description="Low complexity" evidence="1">
    <location>
        <begin position="23"/>
        <end position="37"/>
    </location>
</feature>
<evidence type="ECO:0000313" key="4">
    <source>
        <dbReference type="Proteomes" id="UP000008827"/>
    </source>
</evidence>
<sequence length="82" mass="8631">MAGFVRGFANMIDGGDSNRSVATQPQSNPNNNMMNGTPFPPLQPPAAGLLNGDNQKLFGVTNNTNIKLKGDGNGAFTLGYFK</sequence>
<reference evidence="2" key="3">
    <citation type="submission" date="2018-07" db="EMBL/GenBank/DDBJ databases">
        <title>WGS assembly of Glycine max.</title>
        <authorList>
            <person name="Schmutz J."/>
            <person name="Cannon S."/>
            <person name="Schlueter J."/>
            <person name="Ma J."/>
            <person name="Mitros T."/>
            <person name="Nelson W."/>
            <person name="Hyten D."/>
            <person name="Song Q."/>
            <person name="Thelen J."/>
            <person name="Cheng J."/>
            <person name="Xu D."/>
            <person name="Hellsten U."/>
            <person name="May G."/>
            <person name="Yu Y."/>
            <person name="Sakurai T."/>
            <person name="Umezawa T."/>
            <person name="Bhattacharyya M."/>
            <person name="Sandhu D."/>
            <person name="Valliyodan B."/>
            <person name="Lindquist E."/>
            <person name="Peto M."/>
            <person name="Grant D."/>
            <person name="Shu S."/>
            <person name="Goodstein D."/>
            <person name="Barry K."/>
            <person name="Futrell-Griggs M."/>
            <person name="Abernathy B."/>
            <person name="Du J."/>
            <person name="Tian Z."/>
            <person name="Zhu L."/>
            <person name="Gill N."/>
            <person name="Joshi T."/>
            <person name="Libault M."/>
            <person name="Sethuraman A."/>
            <person name="Zhang X."/>
            <person name="Shinozaki K."/>
            <person name="Nguyen H."/>
            <person name="Wing R."/>
            <person name="Cregan P."/>
            <person name="Specht J."/>
            <person name="Grimwood J."/>
            <person name="Rokhsar D."/>
            <person name="Stacey G."/>
            <person name="Shoemaker R."/>
            <person name="Jackson S."/>
        </authorList>
    </citation>
    <scope>NUCLEOTIDE SEQUENCE</scope>
    <source>
        <tissue evidence="2">Callus</tissue>
    </source>
</reference>
<reference evidence="2 3" key="1">
    <citation type="journal article" date="2010" name="Nature">
        <title>Genome sequence of the palaeopolyploid soybean.</title>
        <authorList>
            <person name="Schmutz J."/>
            <person name="Cannon S.B."/>
            <person name="Schlueter J."/>
            <person name="Ma J."/>
            <person name="Mitros T."/>
            <person name="Nelson W."/>
            <person name="Hyten D.L."/>
            <person name="Song Q."/>
            <person name="Thelen J.J."/>
            <person name="Cheng J."/>
            <person name="Xu D."/>
            <person name="Hellsten U."/>
            <person name="May G.D."/>
            <person name="Yu Y."/>
            <person name="Sakurai T."/>
            <person name="Umezawa T."/>
            <person name="Bhattacharyya M.K."/>
            <person name="Sandhu D."/>
            <person name="Valliyodan B."/>
            <person name="Lindquist E."/>
            <person name="Peto M."/>
            <person name="Grant D."/>
            <person name="Shu S."/>
            <person name="Goodstein D."/>
            <person name="Barry K."/>
            <person name="Futrell-Griggs M."/>
            <person name="Abernathy B."/>
            <person name="Du J."/>
            <person name="Tian Z."/>
            <person name="Zhu L."/>
            <person name="Gill N."/>
            <person name="Joshi T."/>
            <person name="Libault M."/>
            <person name="Sethuraman A."/>
            <person name="Zhang X.-C."/>
            <person name="Shinozaki K."/>
            <person name="Nguyen H.T."/>
            <person name="Wing R.A."/>
            <person name="Cregan P."/>
            <person name="Specht J."/>
            <person name="Grimwood J."/>
            <person name="Rokhsar D."/>
            <person name="Stacey G."/>
            <person name="Shoemaker R.C."/>
            <person name="Jackson S.A."/>
        </authorList>
    </citation>
    <scope>NUCLEOTIDE SEQUENCE [LARGE SCALE GENOMIC DNA]</scope>
    <source>
        <strain evidence="3">cv. Williams 82</strain>
        <tissue evidence="2">Callus</tissue>
    </source>
</reference>